<dbReference type="SMART" id="SM00563">
    <property type="entry name" value="PlsC"/>
    <property type="match status" value="1"/>
</dbReference>
<dbReference type="CDD" id="cd07987">
    <property type="entry name" value="LPLAT_MGAT-like"/>
    <property type="match status" value="1"/>
</dbReference>
<dbReference type="RefSeq" id="WP_246292610.1">
    <property type="nucleotide sequence ID" value="NZ_JACBZS010000001.1"/>
</dbReference>
<dbReference type="Pfam" id="PF01553">
    <property type="entry name" value="Acyltransferase"/>
    <property type="match status" value="1"/>
</dbReference>
<keyword evidence="3" id="KW-1185">Reference proteome</keyword>
<gene>
    <name evidence="2" type="ORF">GGQ54_002051</name>
</gene>
<dbReference type="PANTHER" id="PTHR22753:SF14">
    <property type="entry name" value="MONOACYLGLYCEROL_DIACYLGLYCEROL O-ACYLTRANSFERASE"/>
    <property type="match status" value="1"/>
</dbReference>
<dbReference type="SUPFAM" id="SSF69593">
    <property type="entry name" value="Glycerol-3-phosphate (1)-acyltransferase"/>
    <property type="match status" value="1"/>
</dbReference>
<sequence length="338" mass="37138">MAERDGTRPVDEPGDLGELVVDLVRAGQRLAEHVADHPPAELARLGDDPLGVVAAIATQLGVQWERSREDLLAFARTRMSGDYSVDTFGFDPEFTEQFFLPMLRPLVEKWFRVEVRGLDRLPRDGSALLVANHAGALPLDALVLHSVVHDAIGRHPRVLAADLVFSTPFSHDFARRIGATVACQPDATRLLETGELVSVFPEGFKGLGKPYADRYRLRRFGRGGFVATAMRTRSPIVPVSIVGSEEIYPMITGAPALARAFGLPYLPVTPFFPWLGVLGMIPLPSKWIIEFGEPLPGDAFDPADADDPSTVFETTDRVRELVQSRLHVLLAERGNPFT</sequence>
<keyword evidence="2" id="KW-0012">Acyltransferase</keyword>
<organism evidence="2 3">
    <name type="scientific">Naumannella cuiyingiana</name>
    <dbReference type="NCBI Taxonomy" id="1347891"/>
    <lineage>
        <taxon>Bacteria</taxon>
        <taxon>Bacillati</taxon>
        <taxon>Actinomycetota</taxon>
        <taxon>Actinomycetes</taxon>
        <taxon>Propionibacteriales</taxon>
        <taxon>Propionibacteriaceae</taxon>
        <taxon>Naumannella</taxon>
    </lineage>
</organism>
<protein>
    <submittedName>
        <fullName evidence="2">1-acyl-sn-glycerol-3-phosphate acyltransferase</fullName>
    </submittedName>
</protein>
<accession>A0A7Z0DA00</accession>
<evidence type="ECO:0000259" key="1">
    <source>
        <dbReference type="SMART" id="SM00563"/>
    </source>
</evidence>
<evidence type="ECO:0000313" key="2">
    <source>
        <dbReference type="EMBL" id="NYI71491.1"/>
    </source>
</evidence>
<dbReference type="InterPro" id="IPR002123">
    <property type="entry name" value="Plipid/glycerol_acylTrfase"/>
</dbReference>
<evidence type="ECO:0000313" key="3">
    <source>
        <dbReference type="Proteomes" id="UP000527616"/>
    </source>
</evidence>
<dbReference type="Proteomes" id="UP000527616">
    <property type="component" value="Unassembled WGS sequence"/>
</dbReference>
<keyword evidence="2" id="KW-0808">Transferase</keyword>
<reference evidence="2 3" key="1">
    <citation type="submission" date="2020-07" db="EMBL/GenBank/DDBJ databases">
        <title>Sequencing the genomes of 1000 actinobacteria strains.</title>
        <authorList>
            <person name="Klenk H.-P."/>
        </authorList>
    </citation>
    <scope>NUCLEOTIDE SEQUENCE [LARGE SCALE GENOMIC DNA]</scope>
    <source>
        <strain evidence="2 3">DSM 103164</strain>
    </source>
</reference>
<dbReference type="PANTHER" id="PTHR22753">
    <property type="entry name" value="TRANSMEMBRANE PROTEIN 68"/>
    <property type="match status" value="1"/>
</dbReference>
<comment type="caution">
    <text evidence="2">The sequence shown here is derived from an EMBL/GenBank/DDBJ whole genome shotgun (WGS) entry which is preliminary data.</text>
</comment>
<name>A0A7Z0DA00_9ACTN</name>
<dbReference type="EMBL" id="JACBZS010000001">
    <property type="protein sequence ID" value="NYI71491.1"/>
    <property type="molecule type" value="Genomic_DNA"/>
</dbReference>
<feature type="domain" description="Phospholipid/glycerol acyltransferase" evidence="1">
    <location>
        <begin position="127"/>
        <end position="244"/>
    </location>
</feature>
<dbReference type="GO" id="GO:0016020">
    <property type="term" value="C:membrane"/>
    <property type="evidence" value="ECO:0007669"/>
    <property type="project" value="TreeGrafter"/>
</dbReference>
<dbReference type="GO" id="GO:0016746">
    <property type="term" value="F:acyltransferase activity"/>
    <property type="evidence" value="ECO:0007669"/>
    <property type="project" value="UniProtKB-KW"/>
</dbReference>
<dbReference type="AlphaFoldDB" id="A0A7Z0DA00"/>
<proteinExistence type="predicted"/>